<evidence type="ECO:0000313" key="15">
    <source>
        <dbReference type="EMBL" id="ACY99733.1"/>
    </source>
</evidence>
<evidence type="ECO:0000256" key="4">
    <source>
        <dbReference type="ARBA" id="ARBA00022723"/>
    </source>
</evidence>
<dbReference type="GO" id="GO:0006012">
    <property type="term" value="P:galactose metabolic process"/>
    <property type="evidence" value="ECO:0007669"/>
    <property type="project" value="UniProtKB-UniRule"/>
</dbReference>
<evidence type="ECO:0000313" key="16">
    <source>
        <dbReference type="Proteomes" id="UP000001918"/>
    </source>
</evidence>
<dbReference type="PRINTS" id="PR00959">
    <property type="entry name" value="MEVGALKINASE"/>
</dbReference>
<dbReference type="PRINTS" id="PR00473">
    <property type="entry name" value="GALCTOKINASE"/>
</dbReference>
<dbReference type="EC" id="2.7.1.6" evidence="11"/>
<dbReference type="InterPro" id="IPR000705">
    <property type="entry name" value="Galactokinase"/>
</dbReference>
<gene>
    <name evidence="15" type="ordered locus">Tcur_4206</name>
</gene>
<dbReference type="KEGG" id="tcu:Tcur_4206"/>
<dbReference type="OrthoDB" id="250531at2"/>
<dbReference type="PANTHER" id="PTHR10457">
    <property type="entry name" value="MEVALONATE KINASE/GALACTOKINASE"/>
    <property type="match status" value="1"/>
</dbReference>
<dbReference type="AlphaFoldDB" id="D1A280"/>
<dbReference type="InterPro" id="IPR020568">
    <property type="entry name" value="Ribosomal_Su5_D2-typ_SF"/>
</dbReference>
<evidence type="ECO:0000259" key="14">
    <source>
        <dbReference type="Pfam" id="PF10509"/>
    </source>
</evidence>
<dbReference type="InterPro" id="IPR006206">
    <property type="entry name" value="Mevalonate/galactokinase"/>
</dbReference>
<evidence type="ECO:0000256" key="3">
    <source>
        <dbReference type="ARBA" id="ARBA00022679"/>
    </source>
</evidence>
<keyword evidence="5" id="KW-0547">Nucleotide-binding</keyword>
<evidence type="ECO:0000256" key="2">
    <source>
        <dbReference type="ARBA" id="ARBA00022490"/>
    </source>
</evidence>
<dbReference type="InterPro" id="IPR019741">
    <property type="entry name" value="Galactokinase_CS"/>
</dbReference>
<keyword evidence="9" id="KW-0299">Galactose metabolism</keyword>
<dbReference type="Pfam" id="PF08544">
    <property type="entry name" value="GHMP_kinases_C"/>
    <property type="match status" value="1"/>
</dbReference>
<dbReference type="GO" id="GO:0004335">
    <property type="term" value="F:galactokinase activity"/>
    <property type="evidence" value="ECO:0007669"/>
    <property type="project" value="UniProtKB-UniRule"/>
</dbReference>
<dbReference type="InterPro" id="IPR014721">
    <property type="entry name" value="Ribsml_uS5_D2-typ_fold_subgr"/>
</dbReference>
<evidence type="ECO:0000256" key="7">
    <source>
        <dbReference type="ARBA" id="ARBA00022840"/>
    </source>
</evidence>
<feature type="domain" description="Galactokinase N-terminal" evidence="14">
    <location>
        <begin position="7"/>
        <end position="55"/>
    </location>
</feature>
<dbReference type="GO" id="GO:0046872">
    <property type="term" value="F:metal ion binding"/>
    <property type="evidence" value="ECO:0007669"/>
    <property type="project" value="UniProtKB-KW"/>
</dbReference>
<dbReference type="PROSITE" id="PS00106">
    <property type="entry name" value="GALACTOKINASE"/>
    <property type="match status" value="1"/>
</dbReference>
<dbReference type="Gene3D" id="3.30.230.10">
    <property type="match status" value="1"/>
</dbReference>
<evidence type="ECO:0000256" key="10">
    <source>
        <dbReference type="ARBA" id="ARBA00023277"/>
    </source>
</evidence>
<dbReference type="Proteomes" id="UP000001918">
    <property type="component" value="Chromosome"/>
</dbReference>
<evidence type="ECO:0000259" key="13">
    <source>
        <dbReference type="Pfam" id="PF08544"/>
    </source>
</evidence>
<keyword evidence="2" id="KW-0963">Cytoplasm</keyword>
<evidence type="ECO:0000256" key="1">
    <source>
        <dbReference type="ARBA" id="ARBA00006566"/>
    </source>
</evidence>
<dbReference type="InterPro" id="IPR036554">
    <property type="entry name" value="GHMP_kinase_C_sf"/>
</dbReference>
<comment type="similarity">
    <text evidence="1">Belongs to the GHMP kinase family. GalK subfamily.</text>
</comment>
<dbReference type="GO" id="GO:0005524">
    <property type="term" value="F:ATP binding"/>
    <property type="evidence" value="ECO:0007669"/>
    <property type="project" value="UniProtKB-UniRule"/>
</dbReference>
<evidence type="ECO:0000256" key="6">
    <source>
        <dbReference type="ARBA" id="ARBA00022777"/>
    </source>
</evidence>
<dbReference type="FunFam" id="3.30.230.10:FF:000017">
    <property type="entry name" value="Galactokinase"/>
    <property type="match status" value="1"/>
</dbReference>
<dbReference type="InterPro" id="IPR013750">
    <property type="entry name" value="GHMP_kinase_C_dom"/>
</dbReference>
<sequence length="376" mass="39023">MDPLLAAFEEAYGRPPQGVWHAPGRVNLIGEHTDYNDGLVLPFALAQGVSVAAARRDDGVLELRSLQAAADGRTVRVEELTPGAVDGWAAYPAGVAAVLREHGVGGASLLIDSDLPQGAGLASSAALECAVALALCQLHGVEIERAELARLAQRAEREFTGTPCGIMDQSAALLCTAGHALLLDCRSGLSSQVPLPLGEALSLLVVDTRAPHALADGDYAARRAECERAASLLGVDSLRDVKDLAGALASLPEPVLRRRTQHVVTENHRVEAAVGLLRAGALAELGALLTASHLSLRDQFEVSWPRADAAVEAALRAGARGGRMVGGGFGGSVIVLAAADRLADVREAIDAAYAERGWPAPAYLEAVPSAGARRLL</sequence>
<dbReference type="PIRSF" id="PIRSF000530">
    <property type="entry name" value="Galactokinase"/>
    <property type="match status" value="1"/>
</dbReference>
<keyword evidence="7" id="KW-0067">ATP-binding</keyword>
<evidence type="ECO:0000256" key="9">
    <source>
        <dbReference type="ARBA" id="ARBA00023144"/>
    </source>
</evidence>
<dbReference type="InterPro" id="IPR006204">
    <property type="entry name" value="GHMP_kinase_N_dom"/>
</dbReference>
<keyword evidence="4" id="KW-0479">Metal-binding</keyword>
<name>D1A280_THECD</name>
<organism evidence="15 16">
    <name type="scientific">Thermomonospora curvata (strain ATCC 19995 / DSM 43183 / JCM 3096 / KCTC 9072 / NBRC 15933 / NCIMB 10081 / Henssen B9)</name>
    <dbReference type="NCBI Taxonomy" id="471852"/>
    <lineage>
        <taxon>Bacteria</taxon>
        <taxon>Bacillati</taxon>
        <taxon>Actinomycetota</taxon>
        <taxon>Actinomycetes</taxon>
        <taxon>Streptosporangiales</taxon>
        <taxon>Thermomonosporaceae</taxon>
        <taxon>Thermomonospora</taxon>
    </lineage>
</organism>
<dbReference type="FunFam" id="3.30.70.890:FF:000001">
    <property type="entry name" value="Galactokinase"/>
    <property type="match status" value="1"/>
</dbReference>
<protein>
    <recommendedName>
        <fullName evidence="11">Galactokinase</fullName>
        <ecNumber evidence="11">2.7.1.6</ecNumber>
    </recommendedName>
</protein>
<feature type="domain" description="GHMP kinase N-terminal" evidence="12">
    <location>
        <begin position="94"/>
        <end position="174"/>
    </location>
</feature>
<dbReference type="Gene3D" id="3.30.70.890">
    <property type="entry name" value="GHMP kinase, C-terminal domain"/>
    <property type="match status" value="1"/>
</dbReference>
<proteinExistence type="inferred from homology"/>
<dbReference type="HOGENOM" id="CLU_017814_2_1_11"/>
<dbReference type="InterPro" id="IPR019539">
    <property type="entry name" value="GalKase_N"/>
</dbReference>
<dbReference type="STRING" id="471852.Tcur_4206"/>
<evidence type="ECO:0000256" key="11">
    <source>
        <dbReference type="NCBIfam" id="TIGR00131"/>
    </source>
</evidence>
<dbReference type="Pfam" id="PF00288">
    <property type="entry name" value="GHMP_kinases_N"/>
    <property type="match status" value="1"/>
</dbReference>
<dbReference type="PANTHER" id="PTHR10457:SF7">
    <property type="entry name" value="GALACTOKINASE-RELATED"/>
    <property type="match status" value="1"/>
</dbReference>
<feature type="domain" description="GHMP kinase C-terminal" evidence="13">
    <location>
        <begin position="275"/>
        <end position="353"/>
    </location>
</feature>
<keyword evidence="16" id="KW-1185">Reference proteome</keyword>
<keyword evidence="10" id="KW-0119">Carbohydrate metabolism</keyword>
<keyword evidence="6 15" id="KW-0418">Kinase</keyword>
<dbReference type="GO" id="GO:0005829">
    <property type="term" value="C:cytosol"/>
    <property type="evidence" value="ECO:0007669"/>
    <property type="project" value="TreeGrafter"/>
</dbReference>
<evidence type="ECO:0000256" key="5">
    <source>
        <dbReference type="ARBA" id="ARBA00022741"/>
    </source>
</evidence>
<dbReference type="NCBIfam" id="TIGR00131">
    <property type="entry name" value="gal_kin"/>
    <property type="match status" value="1"/>
</dbReference>
<dbReference type="EMBL" id="CP001738">
    <property type="protein sequence ID" value="ACY99733.1"/>
    <property type="molecule type" value="Genomic_DNA"/>
</dbReference>
<dbReference type="SUPFAM" id="SSF55060">
    <property type="entry name" value="GHMP Kinase, C-terminal domain"/>
    <property type="match status" value="1"/>
</dbReference>
<dbReference type="eggNOG" id="COG0153">
    <property type="taxonomic scope" value="Bacteria"/>
</dbReference>
<dbReference type="SUPFAM" id="SSF54211">
    <property type="entry name" value="Ribosomal protein S5 domain 2-like"/>
    <property type="match status" value="1"/>
</dbReference>
<accession>D1A280</accession>
<reference evidence="15 16" key="1">
    <citation type="journal article" date="2011" name="Stand. Genomic Sci.">
        <title>Complete genome sequence of Thermomonospora curvata type strain (B9).</title>
        <authorList>
            <person name="Chertkov O."/>
            <person name="Sikorski J."/>
            <person name="Nolan M."/>
            <person name="Lapidus A."/>
            <person name="Lucas S."/>
            <person name="Del Rio T.G."/>
            <person name="Tice H."/>
            <person name="Cheng J.F."/>
            <person name="Goodwin L."/>
            <person name="Pitluck S."/>
            <person name="Liolios K."/>
            <person name="Ivanova N."/>
            <person name="Mavromatis K."/>
            <person name="Mikhailova N."/>
            <person name="Ovchinnikova G."/>
            <person name="Pati A."/>
            <person name="Chen A."/>
            <person name="Palaniappan K."/>
            <person name="Djao O.D."/>
            <person name="Land M."/>
            <person name="Hauser L."/>
            <person name="Chang Y.J."/>
            <person name="Jeffries C.D."/>
            <person name="Brettin T."/>
            <person name="Han C."/>
            <person name="Detter J.C."/>
            <person name="Rohde M."/>
            <person name="Goker M."/>
            <person name="Woyke T."/>
            <person name="Bristow J."/>
            <person name="Eisen J.A."/>
            <person name="Markowitz V."/>
            <person name="Hugenholtz P."/>
            <person name="Klenk H.P."/>
            <person name="Kyrpides N.C."/>
        </authorList>
    </citation>
    <scope>NUCLEOTIDE SEQUENCE [LARGE SCALE GENOMIC DNA]</scope>
    <source>
        <strain evidence="16">ATCC 19995 / DSM 43183 / JCM 3096 / KCTC 9072 / NBRC 15933 / NCIMB 10081 / Henssen B9</strain>
    </source>
</reference>
<keyword evidence="8" id="KW-0460">Magnesium</keyword>
<dbReference type="Pfam" id="PF10509">
    <property type="entry name" value="GalKase_gal_bdg"/>
    <property type="match status" value="1"/>
</dbReference>
<keyword evidence="3" id="KW-0808">Transferase</keyword>
<evidence type="ECO:0000256" key="8">
    <source>
        <dbReference type="ARBA" id="ARBA00022842"/>
    </source>
</evidence>
<evidence type="ECO:0000259" key="12">
    <source>
        <dbReference type="Pfam" id="PF00288"/>
    </source>
</evidence>
<dbReference type="RefSeq" id="WP_012854516.1">
    <property type="nucleotide sequence ID" value="NC_013510.1"/>
</dbReference>